<dbReference type="EMBL" id="LAZR01006929">
    <property type="protein sequence ID" value="KKM88655.1"/>
    <property type="molecule type" value="Genomic_DNA"/>
</dbReference>
<gene>
    <name evidence="1" type="ORF">LCGC14_1256570</name>
</gene>
<comment type="caution">
    <text evidence="1">The sequence shown here is derived from an EMBL/GenBank/DDBJ whole genome shotgun (WGS) entry which is preliminary data.</text>
</comment>
<sequence length="174" mass="18427">MSIPLNTNIMPGVPAPLDARVQVQTYGDLANIPVIYIGLKVYVANDNKEYRYYSGGWQEWSSQGGGGGGAAVWGSITGTITNQTDLMVQFGLKFDKVGGTISGFTQVLASVEAYNHIITGSTSSAEVSPFAKLVSVPISATAPGSVGEYAVDANYVYFCILADTWVRAAVSTWV</sequence>
<organism evidence="1">
    <name type="scientific">marine sediment metagenome</name>
    <dbReference type="NCBI Taxonomy" id="412755"/>
    <lineage>
        <taxon>unclassified sequences</taxon>
        <taxon>metagenomes</taxon>
        <taxon>ecological metagenomes</taxon>
    </lineage>
</organism>
<proteinExistence type="predicted"/>
<evidence type="ECO:0000313" key="1">
    <source>
        <dbReference type="EMBL" id="KKM88655.1"/>
    </source>
</evidence>
<accession>A0A0F9NIJ8</accession>
<dbReference type="AlphaFoldDB" id="A0A0F9NIJ8"/>
<name>A0A0F9NIJ8_9ZZZZ</name>
<protein>
    <submittedName>
        <fullName evidence="1">Uncharacterized protein</fullName>
    </submittedName>
</protein>
<reference evidence="1" key="1">
    <citation type="journal article" date="2015" name="Nature">
        <title>Complex archaea that bridge the gap between prokaryotes and eukaryotes.</title>
        <authorList>
            <person name="Spang A."/>
            <person name="Saw J.H."/>
            <person name="Jorgensen S.L."/>
            <person name="Zaremba-Niedzwiedzka K."/>
            <person name="Martijn J."/>
            <person name="Lind A.E."/>
            <person name="van Eijk R."/>
            <person name="Schleper C."/>
            <person name="Guy L."/>
            <person name="Ettema T.J."/>
        </authorList>
    </citation>
    <scope>NUCLEOTIDE SEQUENCE</scope>
</reference>